<dbReference type="PANTHER" id="PTHR30329:SF21">
    <property type="entry name" value="LIPOPROTEIN YIAD-RELATED"/>
    <property type="match status" value="1"/>
</dbReference>
<dbReference type="Gene3D" id="3.30.1330.60">
    <property type="entry name" value="OmpA-like domain"/>
    <property type="match status" value="1"/>
</dbReference>
<dbReference type="Proteomes" id="UP000322165">
    <property type="component" value="Unassembled WGS sequence"/>
</dbReference>
<dbReference type="InterPro" id="IPR036737">
    <property type="entry name" value="OmpA-like_sf"/>
</dbReference>
<evidence type="ECO:0000313" key="8">
    <source>
        <dbReference type="Proteomes" id="UP000322165"/>
    </source>
</evidence>
<comment type="caution">
    <text evidence="7">The sequence shown here is derived from an EMBL/GenBank/DDBJ whole genome shotgun (WGS) entry which is preliminary data.</text>
</comment>
<feature type="domain" description="OmpA-like" evidence="6">
    <location>
        <begin position="300"/>
        <end position="413"/>
    </location>
</feature>
<dbReference type="Gene3D" id="2.60.120.260">
    <property type="entry name" value="Galactose-binding domain-like"/>
    <property type="match status" value="1"/>
</dbReference>
<dbReference type="SUPFAM" id="SSF103088">
    <property type="entry name" value="OmpA-like"/>
    <property type="match status" value="1"/>
</dbReference>
<dbReference type="PROSITE" id="PS01068">
    <property type="entry name" value="OMPA_1"/>
    <property type="match status" value="1"/>
</dbReference>
<name>A0A5B2ZFG4_9GAMM</name>
<keyword evidence="5" id="KW-0732">Signal</keyword>
<accession>A0A5B2ZFG4</accession>
<dbReference type="PANTHER" id="PTHR30329">
    <property type="entry name" value="STATOR ELEMENT OF FLAGELLAR MOTOR COMPLEX"/>
    <property type="match status" value="1"/>
</dbReference>
<dbReference type="AlphaFoldDB" id="A0A5B2ZFG4"/>
<evidence type="ECO:0000256" key="1">
    <source>
        <dbReference type="ARBA" id="ARBA00004442"/>
    </source>
</evidence>
<sequence length="413" mass="45144">MQPTATAPETGMTRTLVALLLACLAAAAMAAEPATDEINALSLYAGTRQVDHQGQPVNDSHLLNDGVATRHSQFEVSRTGEPTLSLVFQLAEPYDLHRLEAVNSFEEDGYPGISTRRLRLEHGPSHEGPWTPVTEVELAKGTKPQGFAFPPVKNVRYLRVTFLENYGEERWWNLTELAVYGRRVAERGAADFSGTWETTYGFMHLTQEGERVYGCYGSEGANLVDGVVDGQSFYGSYTEGNTVGPMSFVMTVEGEMSGIYGTGFIDPTRYRWDAVRTNDAQAINCGGQADEESEGIADELANNGRVVLRGILFDTGKDVIKPESIPVLEELAEAIRKAGGRYLIEGHTDNRGGEAFNQTLSEKRAESVKRWLVEHGIDAAALSIEGHGMSRPAMPNDTDAGRAANRRVEVVKL</sequence>
<keyword evidence="8" id="KW-1185">Reference proteome</keyword>
<dbReference type="PROSITE" id="PS51123">
    <property type="entry name" value="OMPA_2"/>
    <property type="match status" value="1"/>
</dbReference>
<reference evidence="7 8" key="2">
    <citation type="submission" date="2019-09" db="EMBL/GenBank/DDBJ databases">
        <authorList>
            <person name="Mazur A."/>
        </authorList>
    </citation>
    <scope>NUCLEOTIDE SEQUENCE [LARGE SCALE GENOMIC DNA]</scope>
    <source>
        <strain evidence="7 8">3729k</strain>
    </source>
</reference>
<dbReference type="InterPro" id="IPR050330">
    <property type="entry name" value="Bact_OuterMem_StrucFunc"/>
</dbReference>
<protein>
    <submittedName>
        <fullName evidence="7">OmpA family protein</fullName>
    </submittedName>
</protein>
<dbReference type="GO" id="GO:0009279">
    <property type="term" value="C:cell outer membrane"/>
    <property type="evidence" value="ECO:0007669"/>
    <property type="project" value="UniProtKB-SubCell"/>
</dbReference>
<evidence type="ECO:0000259" key="6">
    <source>
        <dbReference type="PROSITE" id="PS51123"/>
    </source>
</evidence>
<evidence type="ECO:0000256" key="5">
    <source>
        <dbReference type="SAM" id="SignalP"/>
    </source>
</evidence>
<organism evidence="7 8">
    <name type="scientific">Arenimonas fontis</name>
    <dbReference type="NCBI Taxonomy" id="2608255"/>
    <lineage>
        <taxon>Bacteria</taxon>
        <taxon>Pseudomonadati</taxon>
        <taxon>Pseudomonadota</taxon>
        <taxon>Gammaproteobacteria</taxon>
        <taxon>Lysobacterales</taxon>
        <taxon>Lysobacteraceae</taxon>
        <taxon>Arenimonas</taxon>
    </lineage>
</organism>
<dbReference type="InterPro" id="IPR006665">
    <property type="entry name" value="OmpA-like"/>
</dbReference>
<dbReference type="InterPro" id="IPR006690">
    <property type="entry name" value="OMPA-like_CS"/>
</dbReference>
<reference evidence="7 8" key="1">
    <citation type="submission" date="2019-09" db="EMBL/GenBank/DDBJ databases">
        <title>Arenimonas chukotkensis sp. nov., a bacterium isolated from Chukotka hot spring, Arctic region, Russia.</title>
        <authorList>
            <person name="Zayulina K.S."/>
            <person name="Prokofeva M.I."/>
            <person name="Elcheninov A.G."/>
            <person name="Novikov A."/>
            <person name="Kochetkova T.V."/>
            <person name="Kublanov I.V."/>
        </authorList>
    </citation>
    <scope>NUCLEOTIDE SEQUENCE [LARGE SCALE GENOMIC DNA]</scope>
    <source>
        <strain evidence="7 8">3729k</strain>
    </source>
</reference>
<evidence type="ECO:0000313" key="7">
    <source>
        <dbReference type="EMBL" id="KAA2285934.1"/>
    </source>
</evidence>
<feature type="signal peptide" evidence="5">
    <location>
        <begin position="1"/>
        <end position="30"/>
    </location>
</feature>
<dbReference type="PRINTS" id="PR01021">
    <property type="entry name" value="OMPADOMAIN"/>
</dbReference>
<keyword evidence="3" id="KW-0998">Cell outer membrane</keyword>
<keyword evidence="2 4" id="KW-0472">Membrane</keyword>
<feature type="chain" id="PRO_5022697017" evidence="5">
    <location>
        <begin position="31"/>
        <end position="413"/>
    </location>
</feature>
<dbReference type="SUPFAM" id="SSF49785">
    <property type="entry name" value="Galactose-binding domain-like"/>
    <property type="match status" value="1"/>
</dbReference>
<evidence type="ECO:0000256" key="3">
    <source>
        <dbReference type="ARBA" id="ARBA00023237"/>
    </source>
</evidence>
<gene>
    <name evidence="7" type="ORF">F0415_00025</name>
</gene>
<dbReference type="InterPro" id="IPR006664">
    <property type="entry name" value="OMP_bac"/>
</dbReference>
<dbReference type="InterPro" id="IPR008979">
    <property type="entry name" value="Galactose-bd-like_sf"/>
</dbReference>
<comment type="subcellular location">
    <subcellularLocation>
        <location evidence="1">Cell outer membrane</location>
    </subcellularLocation>
</comment>
<dbReference type="CDD" id="cd07185">
    <property type="entry name" value="OmpA_C-like"/>
    <property type="match status" value="1"/>
</dbReference>
<evidence type="ECO:0000256" key="4">
    <source>
        <dbReference type="PROSITE-ProRule" id="PRU00473"/>
    </source>
</evidence>
<dbReference type="Pfam" id="PF00691">
    <property type="entry name" value="OmpA"/>
    <property type="match status" value="1"/>
</dbReference>
<dbReference type="EMBL" id="VUOD01000001">
    <property type="protein sequence ID" value="KAA2285934.1"/>
    <property type="molecule type" value="Genomic_DNA"/>
</dbReference>
<evidence type="ECO:0000256" key="2">
    <source>
        <dbReference type="ARBA" id="ARBA00023136"/>
    </source>
</evidence>
<proteinExistence type="predicted"/>